<reference evidence="2 3" key="1">
    <citation type="submission" date="2016-10" db="EMBL/GenBank/DDBJ databases">
        <title>Draft genome sequence of Coniochaeta ligniaria NRRL30616, a lignocellulolytic fungus for bioabatement of inhibitors in plant biomass hydrolysates.</title>
        <authorList>
            <consortium name="DOE Joint Genome Institute"/>
            <person name="Jimenez D.J."/>
            <person name="Hector R.E."/>
            <person name="Riley R."/>
            <person name="Sun H."/>
            <person name="Grigoriev I.V."/>
            <person name="Van Elsas J.D."/>
            <person name="Nichols N.N."/>
        </authorList>
    </citation>
    <scope>NUCLEOTIDE SEQUENCE [LARGE SCALE GENOMIC DNA]</scope>
    <source>
        <strain evidence="2 3">NRRL 30616</strain>
    </source>
</reference>
<dbReference type="EMBL" id="KV875098">
    <property type="protein sequence ID" value="OIW28336.1"/>
    <property type="molecule type" value="Genomic_DNA"/>
</dbReference>
<proteinExistence type="predicted"/>
<evidence type="ECO:0000256" key="1">
    <source>
        <dbReference type="SAM" id="SignalP"/>
    </source>
</evidence>
<keyword evidence="1" id="KW-0732">Signal</keyword>
<dbReference type="AlphaFoldDB" id="A0A1J7JF63"/>
<keyword evidence="3" id="KW-1185">Reference proteome</keyword>
<organism evidence="2 3">
    <name type="scientific">Coniochaeta ligniaria NRRL 30616</name>
    <dbReference type="NCBI Taxonomy" id="1408157"/>
    <lineage>
        <taxon>Eukaryota</taxon>
        <taxon>Fungi</taxon>
        <taxon>Dikarya</taxon>
        <taxon>Ascomycota</taxon>
        <taxon>Pezizomycotina</taxon>
        <taxon>Sordariomycetes</taxon>
        <taxon>Sordariomycetidae</taxon>
        <taxon>Coniochaetales</taxon>
        <taxon>Coniochaetaceae</taxon>
        <taxon>Coniochaeta</taxon>
    </lineage>
</organism>
<feature type="chain" id="PRO_5012182193" evidence="1">
    <location>
        <begin position="20"/>
        <end position="404"/>
    </location>
</feature>
<dbReference type="Proteomes" id="UP000182658">
    <property type="component" value="Unassembled WGS sequence"/>
</dbReference>
<dbReference type="STRING" id="1408157.A0A1J7JF63"/>
<dbReference type="InParanoid" id="A0A1J7JF63"/>
<dbReference type="OrthoDB" id="3643156at2759"/>
<sequence>MRVSISIGAVLGALTLTTAQDRPQDVTPDIEKPIFICPLPRCRQCPSTQRRTAPGVGFALEIGHGTASIRHNDGTFQQVAHIPGSAEYIARMQYLATSSGERMHHGERLLPGVDEKDLGTMPAWLWFHVKRYLNKLLLRPADPRFGPLADMANQLRKEVEKHLGKSIKAAAISSPDRVRLTRFELGDIFDYIWVEDLVKDRENPMFSELYSLSAALAGYGQGLCANYTSSYECYREEEFASAPWTLQLDFSNHSLSGAMGGMNTARRSSGYMTFANTTLGFSHQSRELKDADDYWKQVESQVREFSGTVPPESLILTGEHASDPLFIRAVKNALSHLTRTPALRSLDGREITEEEAKHFLFATSMGAAELAKRRQEGMARCMLRPDCRSRLTREDVSSSSSDEL</sequence>
<evidence type="ECO:0000313" key="2">
    <source>
        <dbReference type="EMBL" id="OIW28336.1"/>
    </source>
</evidence>
<name>A0A1J7JF63_9PEZI</name>
<protein>
    <submittedName>
        <fullName evidence="2">Uncharacterized protein</fullName>
    </submittedName>
</protein>
<feature type="signal peptide" evidence="1">
    <location>
        <begin position="1"/>
        <end position="19"/>
    </location>
</feature>
<gene>
    <name evidence="2" type="ORF">CONLIGDRAFT_703253</name>
</gene>
<accession>A0A1J7JF63</accession>
<evidence type="ECO:0000313" key="3">
    <source>
        <dbReference type="Proteomes" id="UP000182658"/>
    </source>
</evidence>